<accession>A0ACB9DZ89</accession>
<name>A0ACB9DZ89_CICIN</name>
<sequence>MQHSSQHFGYGPSKITSMSFSKVVGSGARDMLTGTDAYNDASSDATLFSSSLPVLPHEKLISNNTENDFQSLECNDLLEDLEDHAIGNLLPEKDELLAGVMDGFDLNAFPSRADELEEYDLFGSGGGMELESDMDSLNMSISKVGLTDGVVGNGVAHYNLANGVATWQLLLVNIRMENILLEYYSCVTLIQYGNIRTLYTACKHRGFVMISYYDIRVSRIAMRAL</sequence>
<dbReference type="EMBL" id="CM042012">
    <property type="protein sequence ID" value="KAI3751775.1"/>
    <property type="molecule type" value="Genomic_DNA"/>
</dbReference>
<reference evidence="1 2" key="2">
    <citation type="journal article" date="2022" name="Mol. Ecol. Resour.">
        <title>The genomes of chicory, endive, great burdock and yacon provide insights into Asteraceae paleo-polyploidization history and plant inulin production.</title>
        <authorList>
            <person name="Fan W."/>
            <person name="Wang S."/>
            <person name="Wang H."/>
            <person name="Wang A."/>
            <person name="Jiang F."/>
            <person name="Liu H."/>
            <person name="Zhao H."/>
            <person name="Xu D."/>
            <person name="Zhang Y."/>
        </authorList>
    </citation>
    <scope>NUCLEOTIDE SEQUENCE [LARGE SCALE GENOMIC DNA]</scope>
    <source>
        <strain evidence="2">cv. Punajuju</strain>
        <tissue evidence="1">Leaves</tissue>
    </source>
</reference>
<organism evidence="1 2">
    <name type="scientific">Cichorium intybus</name>
    <name type="common">Chicory</name>
    <dbReference type="NCBI Taxonomy" id="13427"/>
    <lineage>
        <taxon>Eukaryota</taxon>
        <taxon>Viridiplantae</taxon>
        <taxon>Streptophyta</taxon>
        <taxon>Embryophyta</taxon>
        <taxon>Tracheophyta</taxon>
        <taxon>Spermatophyta</taxon>
        <taxon>Magnoliopsida</taxon>
        <taxon>eudicotyledons</taxon>
        <taxon>Gunneridae</taxon>
        <taxon>Pentapetalae</taxon>
        <taxon>asterids</taxon>
        <taxon>campanulids</taxon>
        <taxon>Asterales</taxon>
        <taxon>Asteraceae</taxon>
        <taxon>Cichorioideae</taxon>
        <taxon>Cichorieae</taxon>
        <taxon>Cichoriinae</taxon>
        <taxon>Cichorium</taxon>
    </lineage>
</organism>
<dbReference type="Proteomes" id="UP001055811">
    <property type="component" value="Linkage Group LG04"/>
</dbReference>
<evidence type="ECO:0000313" key="2">
    <source>
        <dbReference type="Proteomes" id="UP001055811"/>
    </source>
</evidence>
<proteinExistence type="predicted"/>
<keyword evidence="2" id="KW-1185">Reference proteome</keyword>
<gene>
    <name evidence="1" type="ORF">L2E82_22866</name>
</gene>
<reference evidence="2" key="1">
    <citation type="journal article" date="2022" name="Mol. Ecol. Resour.">
        <title>The genomes of chicory, endive, great burdock and yacon provide insights into Asteraceae palaeo-polyploidization history and plant inulin production.</title>
        <authorList>
            <person name="Fan W."/>
            <person name="Wang S."/>
            <person name="Wang H."/>
            <person name="Wang A."/>
            <person name="Jiang F."/>
            <person name="Liu H."/>
            <person name="Zhao H."/>
            <person name="Xu D."/>
            <person name="Zhang Y."/>
        </authorList>
    </citation>
    <scope>NUCLEOTIDE SEQUENCE [LARGE SCALE GENOMIC DNA]</scope>
    <source>
        <strain evidence="2">cv. Punajuju</strain>
    </source>
</reference>
<comment type="caution">
    <text evidence="1">The sequence shown here is derived from an EMBL/GenBank/DDBJ whole genome shotgun (WGS) entry which is preliminary data.</text>
</comment>
<protein>
    <submittedName>
        <fullName evidence="1">Uncharacterized protein</fullName>
    </submittedName>
</protein>
<evidence type="ECO:0000313" key="1">
    <source>
        <dbReference type="EMBL" id="KAI3751775.1"/>
    </source>
</evidence>